<evidence type="ECO:0000313" key="8">
    <source>
        <dbReference type="Proteomes" id="UP000332933"/>
    </source>
</evidence>
<dbReference type="SUPFAM" id="SSF54160">
    <property type="entry name" value="Chromo domain-like"/>
    <property type="match status" value="1"/>
</dbReference>
<keyword evidence="8" id="KW-1185">Reference proteome</keyword>
<feature type="region of interest" description="Disordered" evidence="3">
    <location>
        <begin position="45"/>
        <end position="185"/>
    </location>
</feature>
<feature type="compositionally biased region" description="Polar residues" evidence="3">
    <location>
        <begin position="153"/>
        <end position="172"/>
    </location>
</feature>
<evidence type="ECO:0000256" key="1">
    <source>
        <dbReference type="ARBA" id="ARBA00004123"/>
    </source>
</evidence>
<evidence type="ECO:0000256" key="2">
    <source>
        <dbReference type="ARBA" id="ARBA00023242"/>
    </source>
</evidence>
<dbReference type="InterPro" id="IPR051219">
    <property type="entry name" value="Heterochromatin_chromo-domain"/>
</dbReference>
<feature type="compositionally biased region" description="Basic residues" evidence="3">
    <location>
        <begin position="79"/>
        <end position="96"/>
    </location>
</feature>
<dbReference type="Gene3D" id="2.40.50.40">
    <property type="match status" value="1"/>
</dbReference>
<dbReference type="CDD" id="cd00024">
    <property type="entry name" value="CD_CSD"/>
    <property type="match status" value="1"/>
</dbReference>
<evidence type="ECO:0000313" key="6">
    <source>
        <dbReference type="EMBL" id="KAF0683807.1"/>
    </source>
</evidence>
<dbReference type="AlphaFoldDB" id="A0A485LRD1"/>
<dbReference type="GO" id="GO:0005634">
    <property type="term" value="C:nucleus"/>
    <property type="evidence" value="ECO:0007669"/>
    <property type="project" value="UniProtKB-SubCell"/>
</dbReference>
<feature type="domain" description="Chromo" evidence="5">
    <location>
        <begin position="3"/>
        <end position="64"/>
    </location>
</feature>
<reference evidence="7 8" key="1">
    <citation type="submission" date="2019-03" db="EMBL/GenBank/DDBJ databases">
        <authorList>
            <person name="Gaulin E."/>
            <person name="Dumas B."/>
        </authorList>
    </citation>
    <scope>NUCLEOTIDE SEQUENCE [LARGE SCALE GENOMIC DNA]</scope>
    <source>
        <strain evidence="7">CBS 568.67</strain>
    </source>
</reference>
<dbReference type="EMBL" id="CAADRA010007392">
    <property type="protein sequence ID" value="VFU00833.1"/>
    <property type="molecule type" value="Genomic_DNA"/>
</dbReference>
<feature type="compositionally biased region" description="Polar residues" evidence="3">
    <location>
        <begin position="128"/>
        <end position="145"/>
    </location>
</feature>
<dbReference type="InterPro" id="IPR023780">
    <property type="entry name" value="Chromo_domain"/>
</dbReference>
<accession>A0A485LRD1</accession>
<keyword evidence="4" id="KW-0812">Transmembrane</keyword>
<evidence type="ECO:0000259" key="5">
    <source>
        <dbReference type="PROSITE" id="PS50013"/>
    </source>
</evidence>
<feature type="compositionally biased region" description="Basic and acidic residues" evidence="3">
    <location>
        <begin position="97"/>
        <end position="106"/>
    </location>
</feature>
<dbReference type="PROSITE" id="PS00598">
    <property type="entry name" value="CHROMO_1"/>
    <property type="match status" value="1"/>
</dbReference>
<evidence type="ECO:0000313" key="7">
    <source>
        <dbReference type="EMBL" id="VFU00833.1"/>
    </source>
</evidence>
<reference evidence="6" key="2">
    <citation type="submission" date="2019-06" db="EMBL/GenBank/DDBJ databases">
        <title>Genomics analysis of Aphanomyces spp. identifies a new class of oomycete effector associated with host adaptation.</title>
        <authorList>
            <person name="Gaulin E."/>
        </authorList>
    </citation>
    <scope>NUCLEOTIDE SEQUENCE</scope>
    <source>
        <strain evidence="6">CBS 578.67</strain>
    </source>
</reference>
<dbReference type="SMART" id="SM00298">
    <property type="entry name" value="CHROMO"/>
    <property type="match status" value="1"/>
</dbReference>
<dbReference type="PROSITE" id="PS50013">
    <property type="entry name" value="CHROMO_2"/>
    <property type="match status" value="1"/>
</dbReference>
<feature type="transmembrane region" description="Helical" evidence="4">
    <location>
        <begin position="302"/>
        <end position="323"/>
    </location>
</feature>
<proteinExistence type="predicted"/>
<dbReference type="InterPro" id="IPR016197">
    <property type="entry name" value="Chromo-like_dom_sf"/>
</dbReference>
<protein>
    <submittedName>
        <fullName evidence="7">Aste57867_24191 protein</fullName>
    </submittedName>
</protein>
<dbReference type="EMBL" id="VJMH01007366">
    <property type="protein sequence ID" value="KAF0683807.1"/>
    <property type="molecule type" value="Genomic_DNA"/>
</dbReference>
<feature type="transmembrane region" description="Helical" evidence="4">
    <location>
        <begin position="368"/>
        <end position="387"/>
    </location>
</feature>
<evidence type="ECO:0000256" key="4">
    <source>
        <dbReference type="SAM" id="Phobius"/>
    </source>
</evidence>
<keyword evidence="4" id="KW-1133">Transmembrane helix</keyword>
<dbReference type="PANTHER" id="PTHR22812">
    <property type="entry name" value="CHROMOBOX PROTEIN"/>
    <property type="match status" value="1"/>
</dbReference>
<feature type="transmembrane region" description="Helical" evidence="4">
    <location>
        <begin position="212"/>
        <end position="232"/>
    </location>
</feature>
<dbReference type="Proteomes" id="UP000332933">
    <property type="component" value="Unassembled WGS sequence"/>
</dbReference>
<dbReference type="OrthoDB" id="2447764at2759"/>
<feature type="compositionally biased region" description="Basic residues" evidence="3">
    <location>
        <begin position="108"/>
        <end position="118"/>
    </location>
</feature>
<keyword evidence="2" id="KW-0539">Nucleus</keyword>
<feature type="transmembrane region" description="Helical" evidence="4">
    <location>
        <begin position="335"/>
        <end position="356"/>
    </location>
</feature>
<name>A0A485LRD1_9STRA</name>
<organism evidence="7 8">
    <name type="scientific">Aphanomyces stellatus</name>
    <dbReference type="NCBI Taxonomy" id="120398"/>
    <lineage>
        <taxon>Eukaryota</taxon>
        <taxon>Sar</taxon>
        <taxon>Stramenopiles</taxon>
        <taxon>Oomycota</taxon>
        <taxon>Saprolegniomycetes</taxon>
        <taxon>Saprolegniales</taxon>
        <taxon>Verrucalvaceae</taxon>
        <taxon>Aphanomyces</taxon>
    </lineage>
</organism>
<gene>
    <name evidence="7" type="primary">Aste57867_24191</name>
    <name evidence="6" type="ORF">As57867_024117</name>
    <name evidence="7" type="ORF">ASTE57867_24191</name>
</gene>
<comment type="subcellular location">
    <subcellularLocation>
        <location evidence="1">Nucleus</location>
    </subcellularLocation>
</comment>
<keyword evidence="4" id="KW-0472">Membrane</keyword>
<dbReference type="InterPro" id="IPR000953">
    <property type="entry name" value="Chromo/chromo_shadow_dom"/>
</dbReference>
<dbReference type="InterPro" id="IPR023779">
    <property type="entry name" value="Chromodomain_CS"/>
</dbReference>
<sequence>MATQVHEILDRKTKKGRVYYLVRWEGFTADQDTWESRMDLRQDGHFRHIQAFEQKRKSADEKDSEENGGNSSSGDKSPRGRGRPPSKSPSRGRSRSVTKEPKDPNAPRRPRSTSKPRKPKGELKDESATNGKSAEAATTSDNVYSTPDKPRSISDSTVPTQNQQGEDSNNSQADDEGEDSGNPVFNARRAIPADVDNSVVAQAVEKWGKDGWFVQGFGILVVFFAILGHILISKIEETIPMSPEVKTVVSVLTNTNSFPPLISLALVLWGKNNRSLSKWIAICLVWRTAAEVILQLPDPKSLYWTVSIGCVTASDLAAFVAVCTSVGGSAPDYDVFAQTVCVVGFLLLLGADSLHYPVHELLRTYQSLRVVVMSMGTVFLSFSSMLAEV</sequence>
<dbReference type="Pfam" id="PF00385">
    <property type="entry name" value="Chromo"/>
    <property type="match status" value="1"/>
</dbReference>
<evidence type="ECO:0000256" key="3">
    <source>
        <dbReference type="SAM" id="MobiDB-lite"/>
    </source>
</evidence>